<protein>
    <recommendedName>
        <fullName evidence="1">RNase H type-1 domain-containing protein</fullName>
    </recommendedName>
</protein>
<evidence type="ECO:0000313" key="3">
    <source>
        <dbReference type="Proteomes" id="UP001234989"/>
    </source>
</evidence>
<accession>A0AAF0R1A9</accession>
<dbReference type="PROSITE" id="PS50879">
    <property type="entry name" value="RNASE_H_1"/>
    <property type="match status" value="1"/>
</dbReference>
<dbReference type="InterPro" id="IPR036397">
    <property type="entry name" value="RNaseH_sf"/>
</dbReference>
<keyword evidence="3" id="KW-1185">Reference proteome</keyword>
<dbReference type="GO" id="GO:0004523">
    <property type="term" value="F:RNA-DNA hybrid ribonuclease activity"/>
    <property type="evidence" value="ECO:0007669"/>
    <property type="project" value="InterPro"/>
</dbReference>
<dbReference type="Gene3D" id="3.30.420.10">
    <property type="entry name" value="Ribonuclease H-like superfamily/Ribonuclease H"/>
    <property type="match status" value="1"/>
</dbReference>
<dbReference type="Pfam" id="PF13966">
    <property type="entry name" value="zf-RVT"/>
    <property type="match status" value="1"/>
</dbReference>
<dbReference type="Proteomes" id="UP001234989">
    <property type="component" value="Chromosome 5"/>
</dbReference>
<dbReference type="PANTHER" id="PTHR47723:SF7">
    <property type="entry name" value="RNASE H FAMILY PROTEIN"/>
    <property type="match status" value="1"/>
</dbReference>
<dbReference type="InterPro" id="IPR026960">
    <property type="entry name" value="RVT-Znf"/>
</dbReference>
<proteinExistence type="predicted"/>
<dbReference type="InterPro" id="IPR002156">
    <property type="entry name" value="RNaseH_domain"/>
</dbReference>
<feature type="domain" description="RNase H type-1" evidence="1">
    <location>
        <begin position="618"/>
        <end position="748"/>
    </location>
</feature>
<dbReference type="AlphaFoldDB" id="A0AAF0R1A9"/>
<dbReference type="EMBL" id="CP133616">
    <property type="protein sequence ID" value="WMV30191.1"/>
    <property type="molecule type" value="Genomic_DNA"/>
</dbReference>
<dbReference type="InterPro" id="IPR053151">
    <property type="entry name" value="RNase_H-like"/>
</dbReference>
<organism evidence="2 3">
    <name type="scientific">Solanum verrucosum</name>
    <dbReference type="NCBI Taxonomy" id="315347"/>
    <lineage>
        <taxon>Eukaryota</taxon>
        <taxon>Viridiplantae</taxon>
        <taxon>Streptophyta</taxon>
        <taxon>Embryophyta</taxon>
        <taxon>Tracheophyta</taxon>
        <taxon>Spermatophyta</taxon>
        <taxon>Magnoliopsida</taxon>
        <taxon>eudicotyledons</taxon>
        <taxon>Gunneridae</taxon>
        <taxon>Pentapetalae</taxon>
        <taxon>asterids</taxon>
        <taxon>lamiids</taxon>
        <taxon>Solanales</taxon>
        <taxon>Solanaceae</taxon>
        <taxon>Solanoideae</taxon>
        <taxon>Solaneae</taxon>
        <taxon>Solanum</taxon>
    </lineage>
</organism>
<evidence type="ECO:0000259" key="1">
    <source>
        <dbReference type="PROSITE" id="PS50879"/>
    </source>
</evidence>
<reference evidence="2" key="1">
    <citation type="submission" date="2023-08" db="EMBL/GenBank/DDBJ databases">
        <title>A de novo genome assembly of Solanum verrucosum Schlechtendal, a Mexican diploid species geographically isolated from the other diploid A-genome species in potato relatives.</title>
        <authorList>
            <person name="Hosaka K."/>
        </authorList>
    </citation>
    <scope>NUCLEOTIDE SEQUENCE</scope>
    <source>
        <tissue evidence="2">Young leaves</tissue>
    </source>
</reference>
<dbReference type="GO" id="GO:0003676">
    <property type="term" value="F:nucleic acid binding"/>
    <property type="evidence" value="ECO:0007669"/>
    <property type="project" value="InterPro"/>
</dbReference>
<dbReference type="PANTHER" id="PTHR47723">
    <property type="entry name" value="OS05G0353850 PROTEIN"/>
    <property type="match status" value="1"/>
</dbReference>
<sequence length="791" mass="91684">MFVMDHATSNINGKIWLFWNTDIICTVLETDEQQITCEISHTDIQGTYIKTFVYAKCKDYLRRPLWDRLLHISDSRDTIPWCTVGDFNVIIDIDEKLGGIPYNMRKSVEFIGVIEACGLMDLGFNGPKFTWSNQRGVNFRIWKRLDRAMVNDKWLQNMPHTSITHLPSVGSDHCPLLLEMKARPHNCIKYFRFLNFWVEQPSFIETVNACWNRPVEGNPMWTFHQKIKRLASTLRAWSKMQFGDIYVKVKEFEERVKVAEDNLLQSNTEKHREELHGINAEYIRYMKLEDSILKQKSQLQWFKEGDSNSKYFHALIRGRRRRLFIHKILNDDDEWIQGDEHIAQAACIGSLAQFTTTSHRFDNETIADFTTNGQWNVDKLNQFAPQNHLHKILSTTLQLQHTSSDQAVWNLNANGLFTISSAWDIIREKRTKTKFNSYTWNRNIPFKCSFLLWRTIRGKIPTNEKLVSFGIEPSECYCCHSPGADTIDHIFNSGNLANNVWKFFAIPLGIPTDFLPLRSMIMRWWSIPHHNEAHKSILQATPIFICWNLWKNQCAKKYGGKQSNIARVKHLVILDTFKLLHTIFPYISWPLNWSSLCKLLENCIHNSKVTAVQWIKPPEKWVKLNTDGSALNNPGSIGAGGVLRNHMGELLLAFSVPLGEGTNNQAEVEAALFGLTWCAQLNYNKVILEVDSQLLVDYFLNKQISPWSISSQMQRLQQLSSNFPQIKCIHTLREANFVADTLSKHSHQLTSPMIYFNTQQLPKTAAAYLQQDMAGMASFRRRKLKRIKEPP</sequence>
<gene>
    <name evidence="2" type="ORF">MTR67_023576</name>
</gene>
<dbReference type="InterPro" id="IPR036691">
    <property type="entry name" value="Endo/exonu/phosph_ase_sf"/>
</dbReference>
<dbReference type="Gene3D" id="3.60.10.10">
    <property type="entry name" value="Endonuclease/exonuclease/phosphatase"/>
    <property type="match status" value="1"/>
</dbReference>
<dbReference type="SUPFAM" id="SSF56219">
    <property type="entry name" value="DNase I-like"/>
    <property type="match status" value="1"/>
</dbReference>
<dbReference type="CDD" id="cd06222">
    <property type="entry name" value="RNase_H_like"/>
    <property type="match status" value="1"/>
</dbReference>
<dbReference type="InterPro" id="IPR044730">
    <property type="entry name" value="RNase_H-like_dom_plant"/>
</dbReference>
<evidence type="ECO:0000313" key="2">
    <source>
        <dbReference type="EMBL" id="WMV30191.1"/>
    </source>
</evidence>
<dbReference type="SUPFAM" id="SSF53098">
    <property type="entry name" value="Ribonuclease H-like"/>
    <property type="match status" value="1"/>
</dbReference>
<dbReference type="Pfam" id="PF13456">
    <property type="entry name" value="RVT_3"/>
    <property type="match status" value="1"/>
</dbReference>
<dbReference type="InterPro" id="IPR012337">
    <property type="entry name" value="RNaseH-like_sf"/>
</dbReference>
<name>A0AAF0R1A9_SOLVR</name>